<gene>
    <name evidence="2" type="primary">SUVC04G1160</name>
    <name evidence="2" type="ORF">SUVC_04G1160</name>
</gene>
<protein>
    <recommendedName>
        <fullName evidence="4">YDL129W-like protein</fullName>
    </recommendedName>
</protein>
<evidence type="ECO:0000313" key="3">
    <source>
        <dbReference type="Proteomes" id="UP001162090"/>
    </source>
</evidence>
<dbReference type="AlphaFoldDB" id="A0AA35JFT9"/>
<feature type="region of interest" description="Disordered" evidence="1">
    <location>
        <begin position="177"/>
        <end position="292"/>
    </location>
</feature>
<feature type="compositionally biased region" description="Basic and acidic residues" evidence="1">
    <location>
        <begin position="18"/>
        <end position="42"/>
    </location>
</feature>
<name>A0AA35JFT9_SACUV</name>
<reference evidence="2" key="1">
    <citation type="submission" date="2022-10" db="EMBL/GenBank/DDBJ databases">
        <authorList>
            <person name="Byrne P K."/>
        </authorList>
    </citation>
    <scope>NUCLEOTIDE SEQUENCE</scope>
    <source>
        <strain evidence="2">CBS7001</strain>
    </source>
</reference>
<sequence>MELRSRRSVEAYLVTPEEPAKSRHESDTEPKETFTAKEERSETTSVFSPAYSDIAATDTTKKTGDSEYYNFTNHFMPSLKNTRELEGTILNLIQKIKEGDDETLVSEKDLILNVLNRSLASTSHWMLQAQLSELRATSEGRYAVETNLLKKEVEFLKNKTPKTNENPGLSELILPKNEQSRKRKMSLPGPVLRPFSTDARLETGRECISEQSWKSKVPKLPHTAPRPSLGVFPQRPSSDTTKSEENEEAGSLELVENTKPHPRMRRTSDNPSTNEYVRVFHLEKKEAKPRKK</sequence>
<evidence type="ECO:0008006" key="4">
    <source>
        <dbReference type="Google" id="ProtNLM"/>
    </source>
</evidence>
<feature type="compositionally biased region" description="Basic and acidic residues" evidence="1">
    <location>
        <begin position="199"/>
        <end position="208"/>
    </location>
</feature>
<evidence type="ECO:0000313" key="2">
    <source>
        <dbReference type="EMBL" id="CAI4058032.1"/>
    </source>
</evidence>
<dbReference type="Proteomes" id="UP001162090">
    <property type="component" value="Chromosome 4"/>
</dbReference>
<accession>A0AA35JFT9</accession>
<proteinExistence type="predicted"/>
<organism evidence="2 3">
    <name type="scientific">Saccharomyces uvarum</name>
    <name type="common">Yeast</name>
    <name type="synonym">Saccharomyces bayanus var. uvarum</name>
    <dbReference type="NCBI Taxonomy" id="230603"/>
    <lineage>
        <taxon>Eukaryota</taxon>
        <taxon>Fungi</taxon>
        <taxon>Dikarya</taxon>
        <taxon>Ascomycota</taxon>
        <taxon>Saccharomycotina</taxon>
        <taxon>Saccharomycetes</taxon>
        <taxon>Saccharomycetales</taxon>
        <taxon>Saccharomycetaceae</taxon>
        <taxon>Saccharomyces</taxon>
    </lineage>
</organism>
<evidence type="ECO:0000256" key="1">
    <source>
        <dbReference type="SAM" id="MobiDB-lite"/>
    </source>
</evidence>
<feature type="region of interest" description="Disordered" evidence="1">
    <location>
        <begin position="1"/>
        <end position="47"/>
    </location>
</feature>
<dbReference type="EMBL" id="OX365915">
    <property type="protein sequence ID" value="CAI4058032.1"/>
    <property type="molecule type" value="Genomic_DNA"/>
</dbReference>